<organism evidence="1 2">
    <name type="scientific">Panagrolaimus sp. ES5</name>
    <dbReference type="NCBI Taxonomy" id="591445"/>
    <lineage>
        <taxon>Eukaryota</taxon>
        <taxon>Metazoa</taxon>
        <taxon>Ecdysozoa</taxon>
        <taxon>Nematoda</taxon>
        <taxon>Chromadorea</taxon>
        <taxon>Rhabditida</taxon>
        <taxon>Tylenchina</taxon>
        <taxon>Panagrolaimomorpha</taxon>
        <taxon>Panagrolaimoidea</taxon>
        <taxon>Panagrolaimidae</taxon>
        <taxon>Panagrolaimus</taxon>
    </lineage>
</organism>
<evidence type="ECO:0000313" key="1">
    <source>
        <dbReference type="Proteomes" id="UP000887579"/>
    </source>
</evidence>
<sequence length="125" mass="14065">MNEESRKRKAEISANIDELLEKLGDIKNVGGGIQNVYQTQRQKNNIAVSRTRQKKRKEEQGANERIAQLKKENDALEIKVEVMKSELKLLKEMFVVMSPSPTPDLISVAPPDLPTTTPPPDSVQQ</sequence>
<reference evidence="2" key="1">
    <citation type="submission" date="2022-11" db="UniProtKB">
        <authorList>
            <consortium name="WormBaseParasite"/>
        </authorList>
    </citation>
    <scope>IDENTIFICATION</scope>
</reference>
<dbReference type="WBParaSite" id="ES5_v2.g20495.t1">
    <property type="protein sequence ID" value="ES5_v2.g20495.t1"/>
    <property type="gene ID" value="ES5_v2.g20495"/>
</dbReference>
<proteinExistence type="predicted"/>
<evidence type="ECO:0000313" key="2">
    <source>
        <dbReference type="WBParaSite" id="ES5_v2.g20495.t1"/>
    </source>
</evidence>
<protein>
    <submittedName>
        <fullName evidence="2">BZIP domain-containing protein</fullName>
    </submittedName>
</protein>
<dbReference type="Proteomes" id="UP000887579">
    <property type="component" value="Unplaced"/>
</dbReference>
<name>A0AC34FSV8_9BILA</name>
<accession>A0AC34FSV8</accession>